<evidence type="ECO:0000256" key="1">
    <source>
        <dbReference type="ARBA" id="ARBA00022723"/>
    </source>
</evidence>
<proteinExistence type="predicted"/>
<evidence type="ECO:0000256" key="4">
    <source>
        <dbReference type="PROSITE-ProRule" id="PRU00134"/>
    </source>
</evidence>
<keyword evidence="1" id="KW-0479">Metal-binding</keyword>
<evidence type="ECO:0000256" key="2">
    <source>
        <dbReference type="ARBA" id="ARBA00022771"/>
    </source>
</evidence>
<dbReference type="Proteomes" id="UP001221757">
    <property type="component" value="Unassembled WGS sequence"/>
</dbReference>
<keyword evidence="2 4" id="KW-0863">Zinc-finger</keyword>
<protein>
    <recommendedName>
        <fullName evidence="5">MYND-type domain-containing protein</fullName>
    </recommendedName>
</protein>
<comment type="caution">
    <text evidence="6">The sequence shown here is derived from an EMBL/GenBank/DDBJ whole genome shotgun (WGS) entry which is preliminary data.</text>
</comment>
<dbReference type="EMBL" id="JARKIE010000119">
    <property type="protein sequence ID" value="KAJ7681369.1"/>
    <property type="molecule type" value="Genomic_DNA"/>
</dbReference>
<dbReference type="AlphaFoldDB" id="A0AAD7D690"/>
<organism evidence="6 7">
    <name type="scientific">Mycena rosella</name>
    <name type="common">Pink bonnet</name>
    <name type="synonym">Agaricus rosellus</name>
    <dbReference type="NCBI Taxonomy" id="1033263"/>
    <lineage>
        <taxon>Eukaryota</taxon>
        <taxon>Fungi</taxon>
        <taxon>Dikarya</taxon>
        <taxon>Basidiomycota</taxon>
        <taxon>Agaricomycotina</taxon>
        <taxon>Agaricomycetes</taxon>
        <taxon>Agaricomycetidae</taxon>
        <taxon>Agaricales</taxon>
        <taxon>Marasmiineae</taxon>
        <taxon>Mycenaceae</taxon>
        <taxon>Mycena</taxon>
    </lineage>
</organism>
<reference evidence="6" key="1">
    <citation type="submission" date="2023-03" db="EMBL/GenBank/DDBJ databases">
        <title>Massive genome expansion in bonnet fungi (Mycena s.s.) driven by repeated elements and novel gene families across ecological guilds.</title>
        <authorList>
            <consortium name="Lawrence Berkeley National Laboratory"/>
            <person name="Harder C.B."/>
            <person name="Miyauchi S."/>
            <person name="Viragh M."/>
            <person name="Kuo A."/>
            <person name="Thoen E."/>
            <person name="Andreopoulos B."/>
            <person name="Lu D."/>
            <person name="Skrede I."/>
            <person name="Drula E."/>
            <person name="Henrissat B."/>
            <person name="Morin E."/>
            <person name="Kohler A."/>
            <person name="Barry K."/>
            <person name="LaButti K."/>
            <person name="Morin E."/>
            <person name="Salamov A."/>
            <person name="Lipzen A."/>
            <person name="Mereny Z."/>
            <person name="Hegedus B."/>
            <person name="Baldrian P."/>
            <person name="Stursova M."/>
            <person name="Weitz H."/>
            <person name="Taylor A."/>
            <person name="Grigoriev I.V."/>
            <person name="Nagy L.G."/>
            <person name="Martin F."/>
            <person name="Kauserud H."/>
        </authorList>
    </citation>
    <scope>NUCLEOTIDE SEQUENCE</scope>
    <source>
        <strain evidence="6">CBHHK067</strain>
    </source>
</reference>
<name>A0AAD7D690_MYCRO</name>
<keyword evidence="3" id="KW-0862">Zinc</keyword>
<evidence type="ECO:0000259" key="5">
    <source>
        <dbReference type="PROSITE" id="PS50865"/>
    </source>
</evidence>
<dbReference type="Pfam" id="PF01753">
    <property type="entry name" value="zf-MYND"/>
    <property type="match status" value="1"/>
</dbReference>
<dbReference type="PROSITE" id="PS50865">
    <property type="entry name" value="ZF_MYND_2"/>
    <property type="match status" value="1"/>
</dbReference>
<dbReference type="SUPFAM" id="SSF144232">
    <property type="entry name" value="HIT/MYND zinc finger-like"/>
    <property type="match status" value="1"/>
</dbReference>
<keyword evidence="7" id="KW-1185">Reference proteome</keyword>
<dbReference type="Gene3D" id="6.10.140.2220">
    <property type="match status" value="1"/>
</dbReference>
<evidence type="ECO:0000313" key="6">
    <source>
        <dbReference type="EMBL" id="KAJ7681369.1"/>
    </source>
</evidence>
<feature type="domain" description="MYND-type" evidence="5">
    <location>
        <begin position="104"/>
        <end position="146"/>
    </location>
</feature>
<accession>A0AAD7D690</accession>
<dbReference type="InterPro" id="IPR002893">
    <property type="entry name" value="Znf_MYND"/>
</dbReference>
<gene>
    <name evidence="6" type="ORF">B0H17DRAFT_1138522</name>
</gene>
<dbReference type="GO" id="GO:0008270">
    <property type="term" value="F:zinc ion binding"/>
    <property type="evidence" value="ECO:0007669"/>
    <property type="project" value="UniProtKB-KW"/>
</dbReference>
<evidence type="ECO:0000313" key="7">
    <source>
        <dbReference type="Proteomes" id="UP001221757"/>
    </source>
</evidence>
<evidence type="ECO:0000256" key="3">
    <source>
        <dbReference type="ARBA" id="ARBA00022833"/>
    </source>
</evidence>
<sequence>MRIRSAVKGRLQGLDRRSRELPSGRRDRRCVFDVVSLVDRRNLLTGDIRVFTSGCLPKALREIKTADLHGSDIFGDWKEFMELAKERLAAFKAFDSPTYISCDNVKCGLIDERNKFNVCSACRRQYYYSAECQRTDWGEGKHREECEVISRVFVEEPEDLGKREQAFLRALLHHDYQRKKLGIWSYPCRNTAIAETPFRIARAMASGGRLELHPVRIAQGHAARGRWIPQRSRSSAVGEGLRRIAHGIELGVDIPDVREQVLADMRQLSEETAGIIQIHQRRIPQSSRGISARERH</sequence>